<dbReference type="HAMAP" id="MF_01909">
    <property type="entry name" value="TFE_arch"/>
    <property type="match status" value="1"/>
</dbReference>
<evidence type="ECO:0000256" key="1">
    <source>
        <dbReference type="ARBA" id="ARBA00023015"/>
    </source>
</evidence>
<dbReference type="PANTHER" id="PTHR13097">
    <property type="entry name" value="TRANSCRIPTION INITIATION FACTOR IIE, ALPHA SUBUNIT"/>
    <property type="match status" value="1"/>
</dbReference>
<reference evidence="7 8" key="1">
    <citation type="submission" date="2018-05" db="EMBL/GenBank/DDBJ databases">
        <title>Complete Genome Sequences of Extremely Thermoacidophilic, Metal-Mobilizing Type-Strain Members of the Archaeal Family Sulfolobaceae: Acidianus brierleyi DSM-1651T, Acidianus sulfidivorans DSM-18786T, Metallosphaera hakonensis DSM-7519T, and Metallosphaera prunae DSM-10039T.</title>
        <authorList>
            <person name="Counts J.A."/>
            <person name="Kelly R.M."/>
        </authorList>
    </citation>
    <scope>NUCLEOTIDE SEQUENCE [LARGE SCALE GENOMIC DNA]</scope>
    <source>
        <strain evidence="7 8">DSM 1651</strain>
    </source>
</reference>
<feature type="domain" description="HTH TFE/IIEalpha-type" evidence="6">
    <location>
        <begin position="4"/>
        <end position="88"/>
    </location>
</feature>
<keyword evidence="3 4" id="KW-0804">Transcription</keyword>
<dbReference type="InterPro" id="IPR036390">
    <property type="entry name" value="WH_DNA-bd_sf"/>
</dbReference>
<dbReference type="SMART" id="SM00531">
    <property type="entry name" value="TFIIE"/>
    <property type="match status" value="1"/>
</dbReference>
<accession>A0A2U9IEM4</accession>
<dbReference type="PIRSF" id="PIRSF006373">
    <property type="entry name" value="TF_E_archaea"/>
    <property type="match status" value="1"/>
</dbReference>
<evidence type="ECO:0000256" key="3">
    <source>
        <dbReference type="ARBA" id="ARBA00023163"/>
    </source>
</evidence>
<dbReference type="InterPro" id="IPR024550">
    <property type="entry name" value="TFIIEa/SarR/Rpc3_HTH_dom"/>
</dbReference>
<keyword evidence="1 4" id="KW-0805">Transcription regulation</keyword>
<organism evidence="7 8">
    <name type="scientific">Acidianus brierleyi</name>
    <dbReference type="NCBI Taxonomy" id="41673"/>
    <lineage>
        <taxon>Archaea</taxon>
        <taxon>Thermoproteota</taxon>
        <taxon>Thermoprotei</taxon>
        <taxon>Sulfolobales</taxon>
        <taxon>Sulfolobaceae</taxon>
        <taxon>Acidianus</taxon>
    </lineage>
</organism>
<evidence type="ECO:0000259" key="6">
    <source>
        <dbReference type="PROSITE" id="PS51344"/>
    </source>
</evidence>
<dbReference type="GO" id="GO:0006367">
    <property type="term" value="P:transcription initiation at RNA polymerase II promoter"/>
    <property type="evidence" value="ECO:0007669"/>
    <property type="project" value="InterPro"/>
</dbReference>
<evidence type="ECO:0000256" key="4">
    <source>
        <dbReference type="HAMAP-Rule" id="MF_01909"/>
    </source>
</evidence>
<keyword evidence="2 4" id="KW-0238">DNA-binding</keyword>
<sequence>MSNIDNLVTSLAKELLGEEVLDVLQFLLNRKIEITDDEIANELGVKVNEVRKKLYALADQGLVSYRRSRDKDTGWYVYYWKVNTDQINDILLNRKREILEKLKTRLEYEENNEFYICPEDKNKYTFEEAFENEFKCPRCGSQLEYYDSKKVREVLGKKIKDLQDEIDKETKLGPSNSS</sequence>
<dbReference type="AlphaFoldDB" id="A0A2U9IEM4"/>
<dbReference type="Pfam" id="PF02002">
    <property type="entry name" value="TFIIE_alpha"/>
    <property type="match status" value="1"/>
</dbReference>
<dbReference type="Gene3D" id="1.10.10.10">
    <property type="entry name" value="Winged helix-like DNA-binding domain superfamily/Winged helix DNA-binding domain"/>
    <property type="match status" value="1"/>
</dbReference>
<dbReference type="InterPro" id="IPR016481">
    <property type="entry name" value="TF_E_archaea"/>
</dbReference>
<comment type="domain">
    <text evidence="4">The winged helix domain is involved in binding to DNA in the preinitiation complex.</text>
</comment>
<dbReference type="InterPro" id="IPR002853">
    <property type="entry name" value="TFIIE_asu"/>
</dbReference>
<evidence type="ECO:0000256" key="2">
    <source>
        <dbReference type="ARBA" id="ARBA00023125"/>
    </source>
</evidence>
<name>A0A2U9IEM4_9CREN</name>
<dbReference type="GO" id="GO:0003677">
    <property type="term" value="F:DNA binding"/>
    <property type="evidence" value="ECO:0007669"/>
    <property type="project" value="UniProtKB-KW"/>
</dbReference>
<dbReference type="RefSeq" id="WP_110270321.1">
    <property type="nucleotide sequence ID" value="NZ_CP029289.2"/>
</dbReference>
<dbReference type="PANTHER" id="PTHR13097:SF7">
    <property type="entry name" value="GENERAL TRANSCRIPTION FACTOR IIE SUBUNIT 1"/>
    <property type="match status" value="1"/>
</dbReference>
<dbReference type="SUPFAM" id="SSF46785">
    <property type="entry name" value="Winged helix' DNA-binding domain"/>
    <property type="match status" value="1"/>
</dbReference>
<comment type="similarity">
    <text evidence="4">Belongs to the TFE family.</text>
</comment>
<dbReference type="Proteomes" id="UP000248044">
    <property type="component" value="Chromosome"/>
</dbReference>
<dbReference type="GO" id="GO:0006355">
    <property type="term" value="P:regulation of DNA-templated transcription"/>
    <property type="evidence" value="ECO:0007669"/>
    <property type="project" value="UniProtKB-UniRule"/>
</dbReference>
<gene>
    <name evidence="4 7" type="primary">tfe</name>
    <name evidence="7" type="ORF">DFR85_07355</name>
</gene>
<comment type="subunit">
    <text evidence="4">Monomer. Interaction with RNA polymerase subunits RpoF and RpoE is necessary for Tfe stimulatory transcription activity. Able to interact with Tbp and RNA polymerase in the absence of DNA promoter. Interacts both with the preinitiation and elongation complexes.</text>
</comment>
<dbReference type="GeneID" id="36831961"/>
<comment type="function">
    <text evidence="4">Transcription factor that plays a role in the activation of archaeal genes transcribed by RNA polymerase. Facilitates transcription initiation by enhancing TATA-box recognition by TATA-box-binding protein (Tbp), and transcription factor B (Tfb) and RNA polymerase recruitment. Not absolutely required for transcription in vitro, but particularly important in cases where Tbp or Tfb function is not optimal. It dynamically alters the nucleic acid-binding properties of RNA polymerases by stabilizing the initiation complex and destabilizing elongation complexes. Seems to translocate with the RNA polymerase following initiation and acts by binding to the non template strand of the transcription bubble in elongation complexes.</text>
</comment>
<dbReference type="InterPro" id="IPR039997">
    <property type="entry name" value="TFE"/>
</dbReference>
<dbReference type="InterPro" id="IPR036388">
    <property type="entry name" value="WH-like_DNA-bd_sf"/>
</dbReference>
<evidence type="ECO:0000256" key="5">
    <source>
        <dbReference type="NCBIfam" id="TIGR00373"/>
    </source>
</evidence>
<dbReference type="PROSITE" id="PS51344">
    <property type="entry name" value="HTH_TFE_IIE"/>
    <property type="match status" value="1"/>
</dbReference>
<proteinExistence type="inferred from homology"/>
<evidence type="ECO:0000313" key="8">
    <source>
        <dbReference type="Proteomes" id="UP000248044"/>
    </source>
</evidence>
<dbReference type="EMBL" id="CP029289">
    <property type="protein sequence ID" value="AWR94440.1"/>
    <property type="molecule type" value="Genomic_DNA"/>
</dbReference>
<dbReference type="InterPro" id="IPR017919">
    <property type="entry name" value="TFIIE/TFIIEa_HTH"/>
</dbReference>
<dbReference type="KEGG" id="abri:DFR85_07355"/>
<evidence type="ECO:0000313" key="7">
    <source>
        <dbReference type="EMBL" id="AWR94440.1"/>
    </source>
</evidence>
<dbReference type="OrthoDB" id="5935at2157"/>
<dbReference type="NCBIfam" id="TIGR00373">
    <property type="entry name" value="transcription factor E"/>
    <property type="match status" value="1"/>
</dbReference>
<protein>
    <recommendedName>
        <fullName evidence="4 5">Transcription factor E</fullName>
        <shortName evidence="4">TFE</shortName>
    </recommendedName>
    <alternativeName>
        <fullName evidence="4">TFIIE subunit alpha homolog</fullName>
    </alternativeName>
    <alternativeName>
        <fullName evidence="4">Transcription initiation factor TFIIE</fullName>
    </alternativeName>
</protein>
<keyword evidence="8" id="KW-1185">Reference proteome</keyword>